<dbReference type="Gene3D" id="3.40.390.10">
    <property type="entry name" value="Collagenase (Catalytic Domain)"/>
    <property type="match status" value="1"/>
</dbReference>
<dbReference type="GO" id="GO:0008233">
    <property type="term" value="F:peptidase activity"/>
    <property type="evidence" value="ECO:0007669"/>
    <property type="project" value="UniProtKB-KW"/>
</dbReference>
<reference evidence="1 2" key="1">
    <citation type="submission" date="2018-09" db="EMBL/GenBank/DDBJ databases">
        <authorList>
            <person name="Livingstone P.G."/>
            <person name="Whitworth D.E."/>
        </authorList>
    </citation>
    <scope>NUCLEOTIDE SEQUENCE [LARGE SCALE GENOMIC DNA]</scope>
    <source>
        <strain evidence="1 2">CA031B</strain>
    </source>
</reference>
<sequence>MFKPAAVLVVSCGVLLSGCGTDLPSENEAIRSNLIEAGFPAEDIRVVDGAVYLGHDAQVSLEASQEMLQRDEGTAEHYRTTNLVGASVTRICINPTAAFNSYSRLSQGLDLAIQNYNSLGLRFTMTRGPSSACNANITATTMSGANGSSGYPSGGLPYGTISIGTGLQSYSVDVNEHVITHQLGHTLGLRHTDFFNTAGCGGSEGSAGVGGILIPGTPTVDPLSIMNSCFSSTATGEFSQYDILALNYLY</sequence>
<dbReference type="InterPro" id="IPR024653">
    <property type="entry name" value="Peptidase_M10/M27/M57"/>
</dbReference>
<proteinExistence type="predicted"/>
<evidence type="ECO:0000313" key="2">
    <source>
        <dbReference type="Proteomes" id="UP000278907"/>
    </source>
</evidence>
<dbReference type="GO" id="GO:0006508">
    <property type="term" value="P:proteolysis"/>
    <property type="evidence" value="ECO:0007669"/>
    <property type="project" value="UniProtKB-KW"/>
</dbReference>
<name>A0ABX9QMB0_9BACT</name>
<dbReference type="EMBL" id="RAWI01000056">
    <property type="protein sequence ID" value="RKI11944.1"/>
    <property type="molecule type" value="Genomic_DNA"/>
</dbReference>
<evidence type="ECO:0000313" key="1">
    <source>
        <dbReference type="EMBL" id="RKI11944.1"/>
    </source>
</evidence>
<organism evidence="1 2">
    <name type="scientific">Corallococcus praedator</name>
    <dbReference type="NCBI Taxonomy" id="2316724"/>
    <lineage>
        <taxon>Bacteria</taxon>
        <taxon>Pseudomonadati</taxon>
        <taxon>Myxococcota</taxon>
        <taxon>Myxococcia</taxon>
        <taxon>Myxococcales</taxon>
        <taxon>Cystobacterineae</taxon>
        <taxon>Myxococcaceae</taxon>
        <taxon>Corallococcus</taxon>
    </lineage>
</organism>
<accession>A0ABX9QMB0</accession>
<dbReference type="InterPro" id="IPR024079">
    <property type="entry name" value="MetalloPept_cat_dom_sf"/>
</dbReference>
<comment type="caution">
    <text evidence="1">The sequence shown here is derived from an EMBL/GenBank/DDBJ whole genome shotgun (WGS) entry which is preliminary data.</text>
</comment>
<keyword evidence="1" id="KW-0645">Protease</keyword>
<dbReference type="Proteomes" id="UP000278907">
    <property type="component" value="Unassembled WGS sequence"/>
</dbReference>
<dbReference type="Pfam" id="PF12388">
    <property type="entry name" value="Peptidase_M57"/>
    <property type="match status" value="1"/>
</dbReference>
<keyword evidence="1" id="KW-0378">Hydrolase</keyword>
<gene>
    <name evidence="1" type="ORF">D7Y13_10355</name>
</gene>
<dbReference type="SUPFAM" id="SSF55486">
    <property type="entry name" value="Metalloproteases ('zincins'), catalytic domain"/>
    <property type="match status" value="1"/>
</dbReference>
<protein>
    <submittedName>
        <fullName evidence="1">Protease</fullName>
    </submittedName>
</protein>
<dbReference type="RefSeq" id="WP_120532709.1">
    <property type="nucleotide sequence ID" value="NZ_RAWI01000056.1"/>
</dbReference>
<keyword evidence="2" id="KW-1185">Reference proteome</keyword>
<dbReference type="PROSITE" id="PS51257">
    <property type="entry name" value="PROKAR_LIPOPROTEIN"/>
    <property type="match status" value="1"/>
</dbReference>